<reference evidence="1 2" key="1">
    <citation type="journal article" date="2019" name="Genome Biol. Evol.">
        <title>Insights into the evolution of the New World diploid cottons (Gossypium, subgenus Houzingenia) based on genome sequencing.</title>
        <authorList>
            <person name="Grover C.E."/>
            <person name="Arick M.A. 2nd"/>
            <person name="Thrash A."/>
            <person name="Conover J.L."/>
            <person name="Sanders W.S."/>
            <person name="Peterson D.G."/>
            <person name="Frelichowski J.E."/>
            <person name="Scheffler J.A."/>
            <person name="Scheffler B.E."/>
            <person name="Wendel J.F."/>
        </authorList>
    </citation>
    <scope>NUCLEOTIDE SEQUENCE [LARGE SCALE GENOMIC DNA]</scope>
    <source>
        <strain evidence="1">1</strain>
        <tissue evidence="1">Leaf</tissue>
    </source>
</reference>
<accession>A0A7J9KRX8</accession>
<keyword evidence="2" id="KW-1185">Reference proteome</keyword>
<gene>
    <name evidence="1" type="ORF">Goshw_013129</name>
</gene>
<dbReference type="EMBL" id="JABFAF010000002">
    <property type="protein sequence ID" value="MBA0849217.1"/>
    <property type="molecule type" value="Genomic_DNA"/>
</dbReference>
<name>A0A7J9KRX8_GOSSC</name>
<dbReference type="AlphaFoldDB" id="A0A7J9KRX8"/>
<protein>
    <submittedName>
        <fullName evidence="1">Uncharacterized protein</fullName>
    </submittedName>
</protein>
<proteinExistence type="predicted"/>
<sequence length="35" mass="4018">MIYGGRIEMNHWGHLNAGQVTNTHPFKVATETHRL</sequence>
<evidence type="ECO:0000313" key="1">
    <source>
        <dbReference type="EMBL" id="MBA0849217.1"/>
    </source>
</evidence>
<evidence type="ECO:0000313" key="2">
    <source>
        <dbReference type="Proteomes" id="UP000593576"/>
    </source>
</evidence>
<comment type="caution">
    <text evidence="1">The sequence shown here is derived from an EMBL/GenBank/DDBJ whole genome shotgun (WGS) entry which is preliminary data.</text>
</comment>
<organism evidence="1 2">
    <name type="scientific">Gossypium schwendimanii</name>
    <name type="common">Cotton</name>
    <dbReference type="NCBI Taxonomy" id="34291"/>
    <lineage>
        <taxon>Eukaryota</taxon>
        <taxon>Viridiplantae</taxon>
        <taxon>Streptophyta</taxon>
        <taxon>Embryophyta</taxon>
        <taxon>Tracheophyta</taxon>
        <taxon>Spermatophyta</taxon>
        <taxon>Magnoliopsida</taxon>
        <taxon>eudicotyledons</taxon>
        <taxon>Gunneridae</taxon>
        <taxon>Pentapetalae</taxon>
        <taxon>rosids</taxon>
        <taxon>malvids</taxon>
        <taxon>Malvales</taxon>
        <taxon>Malvaceae</taxon>
        <taxon>Malvoideae</taxon>
        <taxon>Gossypium</taxon>
    </lineage>
</organism>
<dbReference type="Proteomes" id="UP000593576">
    <property type="component" value="Unassembled WGS sequence"/>
</dbReference>